<comment type="caution">
    <text evidence="3">The sequence shown here is derived from an EMBL/GenBank/DDBJ whole genome shotgun (WGS) entry which is preliminary data.</text>
</comment>
<feature type="compositionally biased region" description="Low complexity" evidence="1">
    <location>
        <begin position="47"/>
        <end position="60"/>
    </location>
</feature>
<feature type="region of interest" description="Disordered" evidence="1">
    <location>
        <begin position="36"/>
        <end position="62"/>
    </location>
</feature>
<evidence type="ECO:0000256" key="1">
    <source>
        <dbReference type="SAM" id="MobiDB-lite"/>
    </source>
</evidence>
<dbReference type="EMBL" id="FMTL01000001">
    <property type="protein sequence ID" value="SCW51245.1"/>
    <property type="molecule type" value="Genomic_DNA"/>
</dbReference>
<dbReference type="AlphaFoldDB" id="A0AB37Z6D3"/>
<organism evidence="3 4">
    <name type="scientific">Pseudomonas peli</name>
    <dbReference type="NCBI Taxonomy" id="592361"/>
    <lineage>
        <taxon>Bacteria</taxon>
        <taxon>Pseudomonadati</taxon>
        <taxon>Pseudomonadota</taxon>
        <taxon>Gammaproteobacteria</taxon>
        <taxon>Pseudomonadales</taxon>
        <taxon>Pseudomonadaceae</taxon>
        <taxon>Pseudomonas</taxon>
    </lineage>
</organism>
<keyword evidence="2" id="KW-0732">Signal</keyword>
<dbReference type="Proteomes" id="UP000242418">
    <property type="component" value="Unassembled WGS sequence"/>
</dbReference>
<evidence type="ECO:0000256" key="2">
    <source>
        <dbReference type="SAM" id="SignalP"/>
    </source>
</evidence>
<feature type="signal peptide" evidence="2">
    <location>
        <begin position="1"/>
        <end position="19"/>
    </location>
</feature>
<protein>
    <submittedName>
        <fullName evidence="3">Uncharacterized protein</fullName>
    </submittedName>
</protein>
<keyword evidence="4" id="KW-1185">Reference proteome</keyword>
<evidence type="ECO:0000313" key="3">
    <source>
        <dbReference type="EMBL" id="SCW51245.1"/>
    </source>
</evidence>
<sequence length="107" mass="11279">MVLALILSLMLPAFGSMPAAEPCPMQSAIADMDHAGSEAPCCEDMSDTSSSGSKSPCKSGQECKTSGLLQTVVIKPFAPLHASPQTALIQRLLQREPAGLWRPPRVS</sequence>
<feature type="chain" id="PRO_5044284996" evidence="2">
    <location>
        <begin position="20"/>
        <end position="107"/>
    </location>
</feature>
<gene>
    <name evidence="3" type="ORF">SAMN05216370_1788</name>
</gene>
<evidence type="ECO:0000313" key="4">
    <source>
        <dbReference type="Proteomes" id="UP000242418"/>
    </source>
</evidence>
<accession>A0AB37Z6D3</accession>
<name>A0AB37Z6D3_9PSED</name>
<proteinExistence type="predicted"/>
<reference evidence="3 4" key="1">
    <citation type="submission" date="2016-10" db="EMBL/GenBank/DDBJ databases">
        <authorList>
            <person name="Varghese N."/>
            <person name="Submissions S."/>
        </authorList>
    </citation>
    <scope>NUCLEOTIDE SEQUENCE [LARGE SCALE GENOMIC DNA]</scope>
    <source>
        <strain evidence="3 4">DSM 17833</strain>
    </source>
</reference>